<dbReference type="PANTHER" id="PTHR35800">
    <property type="entry name" value="PROTEIN JAG"/>
    <property type="match status" value="1"/>
</dbReference>
<dbReference type="InterPro" id="IPR001374">
    <property type="entry name" value="R3H_dom"/>
</dbReference>
<evidence type="ECO:0000313" key="5">
    <source>
        <dbReference type="EMBL" id="MDQ0360811.1"/>
    </source>
</evidence>
<dbReference type="Gene3D" id="3.30.1370.50">
    <property type="entry name" value="R3H-like domain"/>
    <property type="match status" value="1"/>
</dbReference>
<evidence type="ECO:0000256" key="3">
    <source>
        <dbReference type="ARBA" id="ARBA00023316"/>
    </source>
</evidence>
<dbReference type="Proteomes" id="UP001230220">
    <property type="component" value="Unassembled WGS sequence"/>
</dbReference>
<dbReference type="SMART" id="SM00393">
    <property type="entry name" value="R3H"/>
    <property type="match status" value="1"/>
</dbReference>
<organism evidence="5 6">
    <name type="scientific">Breznakia pachnodae</name>
    <dbReference type="NCBI Taxonomy" id="265178"/>
    <lineage>
        <taxon>Bacteria</taxon>
        <taxon>Bacillati</taxon>
        <taxon>Bacillota</taxon>
        <taxon>Erysipelotrichia</taxon>
        <taxon>Erysipelotrichales</taxon>
        <taxon>Erysipelotrichaceae</taxon>
        <taxon>Breznakia</taxon>
    </lineage>
</organism>
<evidence type="ECO:0000313" key="6">
    <source>
        <dbReference type="Proteomes" id="UP001230220"/>
    </source>
</evidence>
<comment type="caution">
    <text evidence="5">The sequence shown here is derived from an EMBL/GenBank/DDBJ whole genome shotgun (WGS) entry which is preliminary data.</text>
</comment>
<dbReference type="PANTHER" id="PTHR35800:SF1">
    <property type="entry name" value="RNA-BINDING PROTEIN KHPB"/>
    <property type="match status" value="1"/>
</dbReference>
<accession>A0ABU0E1P8</accession>
<dbReference type="InterPro" id="IPR015946">
    <property type="entry name" value="KH_dom-like_a/b"/>
</dbReference>
<dbReference type="InterPro" id="IPR039247">
    <property type="entry name" value="KhpB"/>
</dbReference>
<keyword evidence="3" id="KW-0961">Cell wall biogenesis/degradation</keyword>
<dbReference type="Pfam" id="PF01424">
    <property type="entry name" value="R3H"/>
    <property type="match status" value="1"/>
</dbReference>
<dbReference type="InterPro" id="IPR032782">
    <property type="entry name" value="KhpB_N"/>
</dbReference>
<keyword evidence="2" id="KW-0143">Chaperone</keyword>
<dbReference type="InterPro" id="IPR036867">
    <property type="entry name" value="R3H_dom_sf"/>
</dbReference>
<dbReference type="EMBL" id="JAUSUR010000002">
    <property type="protein sequence ID" value="MDQ0360811.1"/>
    <property type="molecule type" value="Genomic_DNA"/>
</dbReference>
<reference evidence="5 6" key="1">
    <citation type="submission" date="2023-07" db="EMBL/GenBank/DDBJ databases">
        <title>Genomic Encyclopedia of Type Strains, Phase IV (KMG-IV): sequencing the most valuable type-strain genomes for metagenomic binning, comparative biology and taxonomic classification.</title>
        <authorList>
            <person name="Goeker M."/>
        </authorList>
    </citation>
    <scope>NUCLEOTIDE SEQUENCE [LARGE SCALE GENOMIC DNA]</scope>
    <source>
        <strain evidence="5 6">DSM 16784</strain>
    </source>
</reference>
<keyword evidence="1" id="KW-0133">Cell shape</keyword>
<sequence>MKQYTGKTVEDILSKISSEQNISTEDITYNIIEEKAGFLGVGKEVTIEAYTKEDIKDYIYDYLQLYFENIGMDIEMTITEDDKDFYKVNLNASNNAILIGKNGQTLQAINTVLKSAVSSVFKKRISCLVDINGYKDDRYRKVIGIATRVARTVVSTKTDAILDPMPNDERKAIHNHLTTMPHVATISEGEGNQRRLKIVYVEEK</sequence>
<dbReference type="SMART" id="SM01245">
    <property type="entry name" value="Jag_N"/>
    <property type="match status" value="1"/>
</dbReference>
<dbReference type="SUPFAM" id="SSF82708">
    <property type="entry name" value="R3H domain"/>
    <property type="match status" value="1"/>
</dbReference>
<dbReference type="Pfam" id="PF14804">
    <property type="entry name" value="Jag_N"/>
    <property type="match status" value="1"/>
</dbReference>
<proteinExistence type="predicted"/>
<dbReference type="Pfam" id="PF13083">
    <property type="entry name" value="KH_KhpA-B"/>
    <property type="match status" value="1"/>
</dbReference>
<dbReference type="Gene3D" id="3.30.30.80">
    <property type="entry name" value="probable RNA-binding protein from clostridium symbiosum atcc 14940"/>
    <property type="match status" value="1"/>
</dbReference>
<protein>
    <submittedName>
        <fullName evidence="5">SpoIIIJ-associated protein</fullName>
    </submittedName>
</protein>
<evidence type="ECO:0000256" key="2">
    <source>
        <dbReference type="ARBA" id="ARBA00023186"/>
    </source>
</evidence>
<dbReference type="InterPro" id="IPR038247">
    <property type="entry name" value="Jag_N_dom_sf"/>
</dbReference>
<name>A0ABU0E1P8_9FIRM</name>
<gene>
    <name evidence="5" type="ORF">J2S15_001556</name>
</gene>
<keyword evidence="6" id="KW-1185">Reference proteome</keyword>
<dbReference type="PROSITE" id="PS51061">
    <property type="entry name" value="R3H"/>
    <property type="match status" value="1"/>
</dbReference>
<feature type="domain" description="R3H" evidence="4">
    <location>
        <begin position="136"/>
        <end position="202"/>
    </location>
</feature>
<dbReference type="Gene3D" id="3.30.300.20">
    <property type="match status" value="1"/>
</dbReference>
<dbReference type="RefSeq" id="WP_307406991.1">
    <property type="nucleotide sequence ID" value="NZ_JAUSUR010000002.1"/>
</dbReference>
<evidence type="ECO:0000256" key="1">
    <source>
        <dbReference type="ARBA" id="ARBA00022960"/>
    </source>
</evidence>
<evidence type="ECO:0000259" key="4">
    <source>
        <dbReference type="PROSITE" id="PS51061"/>
    </source>
</evidence>